<sequence>MSADGGKDSVYDIKIERGQTYYLFIDGLWHSYPDSANDYTFSVTRYVDDNNSDHMEEIDVGSTVTSIDGAIDYQGDVDYYQFTAQESGVWGYKVTGILNADISIICNDKDIEYSNSVYTKYGSANYKLTNSSFFAFKEGGHYTIRIEGSNIGTYNINKYYDIGMQTIELNSKSFSKSVVYSYPGYIDGYQGYDIGYFTTKDKAKLFINSLSTGTNAQWGHYGIGVIAGTVTNPFIGFNTESLFFLDNNEKSRFIDYTTQKIDEMDSESIYIALRLENGSVSNYQMTIGPWDQESYYYSEIFYYDYTTTIDEY</sequence>
<reference evidence="1 2" key="1">
    <citation type="journal article" date="2011" name="J. Bacteriol.">
        <title>Genome sequence of Haloplasma contractile, an unusual contractile bacterium from a deep-sea anoxic brine lake.</title>
        <authorList>
            <person name="Antunes A."/>
            <person name="Alam I."/>
            <person name="El Dorry H."/>
            <person name="Siam R."/>
            <person name="Robertson A."/>
            <person name="Bajic V.B."/>
            <person name="Stingl U."/>
        </authorList>
    </citation>
    <scope>NUCLEOTIDE SEQUENCE [LARGE SCALE GENOMIC DNA]</scope>
    <source>
        <strain evidence="1 2">SSD-17B</strain>
    </source>
</reference>
<dbReference type="STRING" id="1033810.HLPCO_001120"/>
<keyword evidence="2" id="KW-1185">Reference proteome</keyword>
<dbReference type="AlphaFoldDB" id="F7PWY0"/>
<proteinExistence type="predicted"/>
<organism evidence="1 2">
    <name type="scientific">Haloplasma contractile SSD-17B</name>
    <dbReference type="NCBI Taxonomy" id="1033810"/>
    <lineage>
        <taxon>Bacteria</taxon>
        <taxon>Bacillati</taxon>
        <taxon>Mycoplasmatota</taxon>
        <taxon>Mollicutes</taxon>
        <taxon>Haloplasmatales</taxon>
        <taxon>Haloplasmataceae</taxon>
        <taxon>Haloplasma</taxon>
    </lineage>
</organism>
<name>F7PWY0_9MOLU</name>
<evidence type="ECO:0000313" key="1">
    <source>
        <dbReference type="EMBL" id="ERJ12780.1"/>
    </source>
</evidence>
<gene>
    <name evidence="1" type="ORF">HLPCO_001120</name>
</gene>
<dbReference type="Gene3D" id="2.60.120.380">
    <property type="match status" value="1"/>
</dbReference>
<accession>F7PWY0</accession>
<comment type="caution">
    <text evidence="1">The sequence shown here is derived from an EMBL/GenBank/DDBJ whole genome shotgun (WGS) entry which is preliminary data.</text>
</comment>
<dbReference type="InParanoid" id="F7PWY0"/>
<dbReference type="EMBL" id="AFNU02000003">
    <property type="protein sequence ID" value="ERJ12780.1"/>
    <property type="molecule type" value="Genomic_DNA"/>
</dbReference>
<reference evidence="1 2" key="2">
    <citation type="journal article" date="2013" name="PLoS ONE">
        <title>INDIGO - INtegrated Data Warehouse of MIcrobial GenOmes with Examples from the Red Sea Extremophiles.</title>
        <authorList>
            <person name="Alam I."/>
            <person name="Antunes A."/>
            <person name="Kamau A.A."/>
            <person name="Ba Alawi W."/>
            <person name="Kalkatawi M."/>
            <person name="Stingl U."/>
            <person name="Bajic V.B."/>
        </authorList>
    </citation>
    <scope>NUCLEOTIDE SEQUENCE [LARGE SCALE GENOMIC DNA]</scope>
    <source>
        <strain evidence="1 2">SSD-17B</strain>
    </source>
</reference>
<protein>
    <submittedName>
        <fullName evidence="1">Uncharacterized protein</fullName>
    </submittedName>
</protein>
<dbReference type="Proteomes" id="UP000005707">
    <property type="component" value="Unassembled WGS sequence"/>
</dbReference>
<dbReference type="RefSeq" id="WP_008825809.1">
    <property type="nucleotide sequence ID" value="NZ_AFNU02000003.1"/>
</dbReference>
<evidence type="ECO:0000313" key="2">
    <source>
        <dbReference type="Proteomes" id="UP000005707"/>
    </source>
</evidence>
<dbReference type="OrthoDB" id="9798386at2"/>